<comment type="caution">
    <text evidence="1">The sequence shown here is derived from an EMBL/GenBank/DDBJ whole genome shotgun (WGS) entry which is preliminary data.</text>
</comment>
<gene>
    <name evidence="1" type="ORF">GCT13_37165</name>
</gene>
<dbReference type="RefSeq" id="WP_152766934.1">
    <property type="nucleotide sequence ID" value="NZ_WHNP01000063.1"/>
</dbReference>
<proteinExistence type="predicted"/>
<dbReference type="EMBL" id="WHNP01000063">
    <property type="protein sequence ID" value="MPW22311.1"/>
    <property type="molecule type" value="Genomic_DNA"/>
</dbReference>
<keyword evidence="2" id="KW-1185">Reference proteome</keyword>
<sequence length="148" mass="16153">MTIDVGSEAPGFDISSSLRYPFKLNANRRLDGTAVPHLPNILAKYAKKQALAAVAGLMTLSVDNSCKALNAAVTHLMGKVVGKLRLFNKRHLVSHLLFLHETLLNDKQRWRSTARAVQAPYGAEDGLRAASNADAERTEMSVTLRADI</sequence>
<name>A0A7X1NIL2_9BURK</name>
<accession>A0A7X1NIL2</accession>
<evidence type="ECO:0000313" key="2">
    <source>
        <dbReference type="Proteomes" id="UP000484381"/>
    </source>
</evidence>
<dbReference type="AlphaFoldDB" id="A0A7X1NIL2"/>
<protein>
    <submittedName>
        <fullName evidence="1">Uncharacterized protein</fullName>
    </submittedName>
</protein>
<evidence type="ECO:0000313" key="1">
    <source>
        <dbReference type="EMBL" id="MPW22311.1"/>
    </source>
</evidence>
<organism evidence="1 2">
    <name type="scientific">Paraburkholderia franconis</name>
    <dbReference type="NCBI Taxonomy" id="2654983"/>
    <lineage>
        <taxon>Bacteria</taxon>
        <taxon>Pseudomonadati</taxon>
        <taxon>Pseudomonadota</taxon>
        <taxon>Betaproteobacteria</taxon>
        <taxon>Burkholderiales</taxon>
        <taxon>Burkholderiaceae</taxon>
        <taxon>Paraburkholderia</taxon>
    </lineage>
</organism>
<reference evidence="1 2" key="1">
    <citation type="submission" date="2019-10" db="EMBL/GenBank/DDBJ databases">
        <title>Paraburkholderia sp. isolated from nodules of Mimosa pudica from Brazilian Atlantic Forest soils.</title>
        <authorList>
            <person name="Paulitsch F."/>
            <person name="Hungria M."/>
            <person name="Dall'Agnol R."/>
        </authorList>
    </citation>
    <scope>NUCLEOTIDE SEQUENCE [LARGE SCALE GENOMIC DNA]</scope>
    <source>
        <strain evidence="1 2">CNPSo 3157</strain>
    </source>
</reference>
<dbReference type="Proteomes" id="UP000484381">
    <property type="component" value="Unassembled WGS sequence"/>
</dbReference>